<dbReference type="AlphaFoldDB" id="A0A3E0WDF7"/>
<proteinExistence type="predicted"/>
<dbReference type="GO" id="GO:0004371">
    <property type="term" value="F:glycerone kinase activity"/>
    <property type="evidence" value="ECO:0007669"/>
    <property type="project" value="InterPro"/>
</dbReference>
<dbReference type="FunFam" id="1.25.40.340:FF:000002">
    <property type="entry name" value="Dihydroxyacetone kinase, L subunit"/>
    <property type="match status" value="1"/>
</dbReference>
<comment type="caution">
    <text evidence="4">The sequence shown here is derived from an EMBL/GenBank/DDBJ whole genome shotgun (WGS) entry which is preliminary data.</text>
</comment>
<dbReference type="GO" id="GO:0019563">
    <property type="term" value="P:glycerol catabolic process"/>
    <property type="evidence" value="ECO:0007669"/>
    <property type="project" value="TreeGrafter"/>
</dbReference>
<evidence type="ECO:0000313" key="4">
    <source>
        <dbReference type="EMBL" id="RFA27473.1"/>
    </source>
</evidence>
<gene>
    <name evidence="4" type="ORF">B7R25_06975</name>
</gene>
<sequence length="230" mass="22761">MSLGITWVTGWIRLTAAVIAEHRVELITLDREIGDGDHGENLDRGFSAVIHKLDDLPADALPGDALKLVATTLISTVGGASGPLVGTAYLKAAQAVGKAEQLDGAAIVALLTAARDGVVLRGKAEVGDKTMIDAWTPAVDAAAAALADGQSETAILEAAAAAAEKGAESTEPLVARKGRASYLGERAIGHRDPGSQSSALILRAAADAAAGSGAAGDAAADAAAGSPGAA</sequence>
<feature type="domain" description="DhaL" evidence="3">
    <location>
        <begin position="6"/>
        <end position="207"/>
    </location>
</feature>
<accession>A0A3E0WDF7</accession>
<keyword evidence="2 4" id="KW-0418">Kinase</keyword>
<organism evidence="4 5">
    <name type="scientific">Subtercola boreus</name>
    <dbReference type="NCBI Taxonomy" id="120213"/>
    <lineage>
        <taxon>Bacteria</taxon>
        <taxon>Bacillati</taxon>
        <taxon>Actinomycetota</taxon>
        <taxon>Actinomycetes</taxon>
        <taxon>Micrococcales</taxon>
        <taxon>Microbacteriaceae</taxon>
        <taxon>Subtercola</taxon>
    </lineage>
</organism>
<dbReference type="SUPFAM" id="SSF101473">
    <property type="entry name" value="DhaL-like"/>
    <property type="match status" value="1"/>
</dbReference>
<evidence type="ECO:0000259" key="3">
    <source>
        <dbReference type="PROSITE" id="PS51480"/>
    </source>
</evidence>
<dbReference type="Gene3D" id="1.25.40.340">
    <property type="match status" value="1"/>
</dbReference>
<protein>
    <submittedName>
        <fullName evidence="4">Dihydroxyacetone kinase subunit L</fullName>
    </submittedName>
</protein>
<evidence type="ECO:0000256" key="2">
    <source>
        <dbReference type="ARBA" id="ARBA00022777"/>
    </source>
</evidence>
<dbReference type="OrthoDB" id="9800291at2"/>
<dbReference type="NCBIfam" id="TIGR02365">
    <property type="entry name" value="dha_L_ycgS"/>
    <property type="match status" value="1"/>
</dbReference>
<keyword evidence="1" id="KW-0808">Transferase</keyword>
<name>A0A3E0WDF7_9MICO</name>
<dbReference type="PANTHER" id="PTHR28629:SF4">
    <property type="entry name" value="TRIOKINASE_FMN CYCLASE"/>
    <property type="match status" value="1"/>
</dbReference>
<dbReference type="SMART" id="SM01120">
    <property type="entry name" value="Dak2"/>
    <property type="match status" value="1"/>
</dbReference>
<dbReference type="InterPro" id="IPR050861">
    <property type="entry name" value="Dihydroxyacetone_Kinase"/>
</dbReference>
<reference evidence="4 5" key="1">
    <citation type="submission" date="2017-04" db="EMBL/GenBank/DDBJ databases">
        <title>Comparative genome analysis of Subtercola boreus.</title>
        <authorList>
            <person name="Cho Y.-J."/>
            <person name="Cho A."/>
            <person name="Kim O.-S."/>
            <person name="Lee J.-I."/>
        </authorList>
    </citation>
    <scope>NUCLEOTIDE SEQUENCE [LARGE SCALE GENOMIC DNA]</scope>
    <source>
        <strain evidence="4 5">P28004</strain>
    </source>
</reference>
<dbReference type="Proteomes" id="UP000257080">
    <property type="component" value="Unassembled WGS sequence"/>
</dbReference>
<dbReference type="Pfam" id="PF02734">
    <property type="entry name" value="Dak2"/>
    <property type="match status" value="1"/>
</dbReference>
<evidence type="ECO:0000313" key="5">
    <source>
        <dbReference type="Proteomes" id="UP000257080"/>
    </source>
</evidence>
<dbReference type="EMBL" id="NBXE01000019">
    <property type="protein sequence ID" value="RFA27473.1"/>
    <property type="molecule type" value="Genomic_DNA"/>
</dbReference>
<dbReference type="InterPro" id="IPR012737">
    <property type="entry name" value="DhaK_L_YcgS"/>
</dbReference>
<dbReference type="PROSITE" id="PS51480">
    <property type="entry name" value="DHAL"/>
    <property type="match status" value="1"/>
</dbReference>
<dbReference type="GO" id="GO:0005829">
    <property type="term" value="C:cytosol"/>
    <property type="evidence" value="ECO:0007669"/>
    <property type="project" value="TreeGrafter"/>
</dbReference>
<evidence type="ECO:0000256" key="1">
    <source>
        <dbReference type="ARBA" id="ARBA00022679"/>
    </source>
</evidence>
<dbReference type="RefSeq" id="WP_116418235.1">
    <property type="nucleotide sequence ID" value="NZ_NBXC01000014.1"/>
</dbReference>
<dbReference type="InterPro" id="IPR036117">
    <property type="entry name" value="DhaL_dom_sf"/>
</dbReference>
<dbReference type="PANTHER" id="PTHR28629">
    <property type="entry name" value="TRIOKINASE/FMN CYCLASE"/>
    <property type="match status" value="1"/>
</dbReference>
<dbReference type="InterPro" id="IPR004007">
    <property type="entry name" value="DhaL_dom"/>
</dbReference>